<dbReference type="GO" id="GO:0004341">
    <property type="term" value="F:gluconolactonase activity"/>
    <property type="evidence" value="ECO:0007669"/>
    <property type="project" value="UniProtKB-EC"/>
</dbReference>
<dbReference type="InterPro" id="IPR051262">
    <property type="entry name" value="SMP-30/CGR1_Lactonase"/>
</dbReference>
<evidence type="ECO:0000313" key="2">
    <source>
        <dbReference type="EMBL" id="MBB5984479.1"/>
    </source>
</evidence>
<dbReference type="InterPro" id="IPR005511">
    <property type="entry name" value="SMP-30"/>
</dbReference>
<dbReference type="InterPro" id="IPR011042">
    <property type="entry name" value="6-blade_b-propeller_TolB-like"/>
</dbReference>
<reference evidence="2 3" key="1">
    <citation type="submission" date="2020-08" db="EMBL/GenBank/DDBJ databases">
        <title>Exploring microbial biodiversity for novel pathways involved in the catabolism of aromatic compounds derived from lignin.</title>
        <authorList>
            <person name="Elkins J."/>
        </authorList>
    </citation>
    <scope>NUCLEOTIDE SEQUENCE [LARGE SCALE GENOMIC DNA]</scope>
    <source>
        <strain evidence="2 3">B1D3A</strain>
    </source>
</reference>
<dbReference type="Pfam" id="PF08450">
    <property type="entry name" value="SGL"/>
    <property type="match status" value="1"/>
</dbReference>
<dbReference type="SUPFAM" id="SSF63829">
    <property type="entry name" value="Calcium-dependent phosphotriesterase"/>
    <property type="match status" value="1"/>
</dbReference>
<accession>A0ABR6NB34</accession>
<dbReference type="Proteomes" id="UP001138540">
    <property type="component" value="Unassembled WGS sequence"/>
</dbReference>
<dbReference type="EC" id="3.1.1.17" evidence="2"/>
<protein>
    <submittedName>
        <fullName evidence="2">Gluconolactonase</fullName>
        <ecNumber evidence="2">3.1.1.17</ecNumber>
    </submittedName>
</protein>
<feature type="domain" description="SMP-30/Gluconolactonase/LRE-like region" evidence="1">
    <location>
        <begin position="14"/>
        <end position="284"/>
    </location>
</feature>
<gene>
    <name evidence="2" type="ORF">HNP60_000453</name>
</gene>
<organism evidence="2 3">
    <name type="scientific">Sphingobium lignivorans</name>
    <dbReference type="NCBI Taxonomy" id="2735886"/>
    <lineage>
        <taxon>Bacteria</taxon>
        <taxon>Pseudomonadati</taxon>
        <taxon>Pseudomonadota</taxon>
        <taxon>Alphaproteobacteria</taxon>
        <taxon>Sphingomonadales</taxon>
        <taxon>Sphingomonadaceae</taxon>
        <taxon>Sphingobium</taxon>
    </lineage>
</organism>
<comment type="caution">
    <text evidence="2">The sequence shown here is derived from an EMBL/GenBank/DDBJ whole genome shotgun (WGS) entry which is preliminary data.</text>
</comment>
<keyword evidence="3" id="KW-1185">Reference proteome</keyword>
<name>A0ABR6NB34_9SPHN</name>
<dbReference type="PANTHER" id="PTHR47572:SF5">
    <property type="entry name" value="BLR2277 PROTEIN"/>
    <property type="match status" value="1"/>
</dbReference>
<dbReference type="Gene3D" id="2.120.10.30">
    <property type="entry name" value="TolB, C-terminal domain"/>
    <property type="match status" value="1"/>
</dbReference>
<sequence>MTIEMETVAEGLEFPEGPIACADGSVLLVEIARQTLTRVRPDGTVEIVAHLGGGPNGAAIGPDGAVYVVNNGGALEFPEGWKEAGKLGLPAHYEGGYVQRVDLATGAVTRLYDNCDGKPLNAPNDIVFDAAGGMWFTCFGFSDGETRRLGGVYYARPDGSAITRWRSEQISPNGIGLSPDGRMLYWADSMLQRLWSLDILEPGVVAPEAGHDSGAILTNLPGMQWFDSLAVEAGGKVAVATLFNGGITLVDPADGSVAHIPVPDPIATNICFGGADMRTAWITGSATGKLFRCRWPRPGLRLNFQAV</sequence>
<dbReference type="RefSeq" id="WP_184149683.1">
    <property type="nucleotide sequence ID" value="NZ_JACHKA010000001.1"/>
</dbReference>
<dbReference type="PRINTS" id="PR01790">
    <property type="entry name" value="SMP30FAMILY"/>
</dbReference>
<dbReference type="PANTHER" id="PTHR47572">
    <property type="entry name" value="LIPOPROTEIN-RELATED"/>
    <property type="match status" value="1"/>
</dbReference>
<dbReference type="InterPro" id="IPR013658">
    <property type="entry name" value="SGL"/>
</dbReference>
<evidence type="ECO:0000259" key="1">
    <source>
        <dbReference type="Pfam" id="PF08450"/>
    </source>
</evidence>
<proteinExistence type="predicted"/>
<dbReference type="EMBL" id="JACHKA010000001">
    <property type="protein sequence ID" value="MBB5984479.1"/>
    <property type="molecule type" value="Genomic_DNA"/>
</dbReference>
<evidence type="ECO:0000313" key="3">
    <source>
        <dbReference type="Proteomes" id="UP001138540"/>
    </source>
</evidence>
<keyword evidence="2" id="KW-0378">Hydrolase</keyword>